<reference evidence="3 4" key="1">
    <citation type="submission" date="2024-02" db="EMBL/GenBank/DDBJ databases">
        <authorList>
            <person name="Chen Y."/>
            <person name="Shah S."/>
            <person name="Dougan E. K."/>
            <person name="Thang M."/>
            <person name="Chan C."/>
        </authorList>
    </citation>
    <scope>NUCLEOTIDE SEQUENCE [LARGE SCALE GENOMIC DNA]</scope>
</reference>
<organism evidence="3 4">
    <name type="scientific">Durusdinium trenchii</name>
    <dbReference type="NCBI Taxonomy" id="1381693"/>
    <lineage>
        <taxon>Eukaryota</taxon>
        <taxon>Sar</taxon>
        <taxon>Alveolata</taxon>
        <taxon>Dinophyceae</taxon>
        <taxon>Suessiales</taxon>
        <taxon>Symbiodiniaceae</taxon>
        <taxon>Durusdinium</taxon>
    </lineage>
</organism>
<comment type="caution">
    <text evidence="3">The sequence shown here is derived from an EMBL/GenBank/DDBJ whole genome shotgun (WGS) entry which is preliminary data.</text>
</comment>
<protein>
    <recommendedName>
        <fullName evidence="2">EF-hand domain-containing protein</fullName>
    </recommendedName>
</protein>
<dbReference type="Proteomes" id="UP001642464">
    <property type="component" value="Unassembled WGS sequence"/>
</dbReference>
<dbReference type="EMBL" id="CAXAMM010038717">
    <property type="protein sequence ID" value="CAK9080319.1"/>
    <property type="molecule type" value="Genomic_DNA"/>
</dbReference>
<sequence>PMKHSSQTGLNPETQMDPSLSPDLPSPDRDFDAGLAPDRRAAWSDALRGTQREEIHYSDFLAAMMSTRIALHDDLLRSAFQRFDVDNEGYVTKK</sequence>
<feature type="compositionally biased region" description="Basic and acidic residues" evidence="1">
    <location>
        <begin position="26"/>
        <end position="37"/>
    </location>
</feature>
<feature type="compositionally biased region" description="Polar residues" evidence="1">
    <location>
        <begin position="1"/>
        <end position="16"/>
    </location>
</feature>
<name>A0ABP0PZV7_9DINO</name>
<evidence type="ECO:0000259" key="2">
    <source>
        <dbReference type="PROSITE" id="PS50222"/>
    </source>
</evidence>
<dbReference type="InterPro" id="IPR002048">
    <property type="entry name" value="EF_hand_dom"/>
</dbReference>
<evidence type="ECO:0000256" key="1">
    <source>
        <dbReference type="SAM" id="MobiDB-lite"/>
    </source>
</evidence>
<accession>A0ABP0PZV7</accession>
<dbReference type="PROSITE" id="PS50222">
    <property type="entry name" value="EF_HAND_2"/>
    <property type="match status" value="1"/>
</dbReference>
<gene>
    <name evidence="3" type="ORF">SCF082_LOCUS38303</name>
</gene>
<proteinExistence type="predicted"/>
<dbReference type="Gene3D" id="1.10.238.10">
    <property type="entry name" value="EF-hand"/>
    <property type="match status" value="2"/>
</dbReference>
<evidence type="ECO:0000313" key="3">
    <source>
        <dbReference type="EMBL" id="CAK9080319.1"/>
    </source>
</evidence>
<feature type="non-terminal residue" evidence="3">
    <location>
        <position position="94"/>
    </location>
</feature>
<dbReference type="SUPFAM" id="SSF47473">
    <property type="entry name" value="EF-hand"/>
    <property type="match status" value="1"/>
</dbReference>
<evidence type="ECO:0000313" key="4">
    <source>
        <dbReference type="Proteomes" id="UP001642464"/>
    </source>
</evidence>
<dbReference type="InterPro" id="IPR011992">
    <property type="entry name" value="EF-hand-dom_pair"/>
</dbReference>
<feature type="non-terminal residue" evidence="3">
    <location>
        <position position="1"/>
    </location>
</feature>
<keyword evidence="4" id="KW-1185">Reference proteome</keyword>
<feature type="region of interest" description="Disordered" evidence="1">
    <location>
        <begin position="1"/>
        <end position="37"/>
    </location>
</feature>
<feature type="domain" description="EF-hand" evidence="2">
    <location>
        <begin position="71"/>
        <end position="94"/>
    </location>
</feature>